<feature type="chain" id="PRO_5035594952" evidence="1">
    <location>
        <begin position="21"/>
        <end position="95"/>
    </location>
</feature>
<protein>
    <submittedName>
        <fullName evidence="2">Uncharacterized protein</fullName>
    </submittedName>
</protein>
<comment type="caution">
    <text evidence="2">The sequence shown here is derived from an EMBL/GenBank/DDBJ whole genome shotgun (WGS) entry which is preliminary data.</text>
</comment>
<organism evidence="2 3">
    <name type="scientific">Bursaphelenchus okinawaensis</name>
    <dbReference type="NCBI Taxonomy" id="465554"/>
    <lineage>
        <taxon>Eukaryota</taxon>
        <taxon>Metazoa</taxon>
        <taxon>Ecdysozoa</taxon>
        <taxon>Nematoda</taxon>
        <taxon>Chromadorea</taxon>
        <taxon>Rhabditida</taxon>
        <taxon>Tylenchina</taxon>
        <taxon>Tylenchomorpha</taxon>
        <taxon>Aphelenchoidea</taxon>
        <taxon>Aphelenchoididae</taxon>
        <taxon>Bursaphelenchus</taxon>
    </lineage>
</organism>
<evidence type="ECO:0000313" key="2">
    <source>
        <dbReference type="EMBL" id="CAD5213647.1"/>
    </source>
</evidence>
<keyword evidence="3" id="KW-1185">Reference proteome</keyword>
<reference evidence="2" key="1">
    <citation type="submission" date="2020-09" db="EMBL/GenBank/DDBJ databases">
        <authorList>
            <person name="Kikuchi T."/>
        </authorList>
    </citation>
    <scope>NUCLEOTIDE SEQUENCE</scope>
    <source>
        <strain evidence="2">SH1</strain>
    </source>
</reference>
<dbReference type="EMBL" id="CAJFDH010000003">
    <property type="protein sequence ID" value="CAD5213647.1"/>
    <property type="molecule type" value="Genomic_DNA"/>
</dbReference>
<dbReference type="Proteomes" id="UP000614601">
    <property type="component" value="Unassembled WGS sequence"/>
</dbReference>
<evidence type="ECO:0000256" key="1">
    <source>
        <dbReference type="SAM" id="SignalP"/>
    </source>
</evidence>
<dbReference type="EMBL" id="CAJFCW020000003">
    <property type="protein sequence ID" value="CAG9101289.1"/>
    <property type="molecule type" value="Genomic_DNA"/>
</dbReference>
<dbReference type="Proteomes" id="UP000783686">
    <property type="component" value="Unassembled WGS sequence"/>
</dbReference>
<dbReference type="OrthoDB" id="10360819at2759"/>
<evidence type="ECO:0000313" key="3">
    <source>
        <dbReference type="Proteomes" id="UP000614601"/>
    </source>
</evidence>
<proteinExistence type="predicted"/>
<keyword evidence="1" id="KW-0732">Signal</keyword>
<name>A0A811KDU1_9BILA</name>
<gene>
    <name evidence="2" type="ORF">BOKJ2_LOCUS5197</name>
</gene>
<accession>A0A811KDU1</accession>
<dbReference type="AlphaFoldDB" id="A0A811KDU1"/>
<feature type="signal peptide" evidence="1">
    <location>
        <begin position="1"/>
        <end position="20"/>
    </location>
</feature>
<sequence length="95" mass="11092">MARLFIGILVFLVAVSVTEALITYNWQQPVHLDQFFKHQPGYQSRMDKKTAELLDAIDEPEYSSEHVSSKTAHELLQKNADPRQFYGNYFPWTMI</sequence>